<organism evidence="3 4">
    <name type="scientific">Amycolatopsis endophytica</name>
    <dbReference type="NCBI Taxonomy" id="860233"/>
    <lineage>
        <taxon>Bacteria</taxon>
        <taxon>Bacillati</taxon>
        <taxon>Actinomycetota</taxon>
        <taxon>Actinomycetes</taxon>
        <taxon>Pseudonocardiales</taxon>
        <taxon>Pseudonocardiaceae</taxon>
        <taxon>Amycolatopsis</taxon>
    </lineage>
</organism>
<evidence type="ECO:0000256" key="1">
    <source>
        <dbReference type="SAM" id="MobiDB-lite"/>
    </source>
</evidence>
<dbReference type="EMBL" id="JACCFK010000001">
    <property type="protein sequence ID" value="NYI90283.1"/>
    <property type="molecule type" value="Genomic_DNA"/>
</dbReference>
<keyword evidence="2" id="KW-0732">Signal</keyword>
<reference evidence="3 4" key="1">
    <citation type="submission" date="2020-07" db="EMBL/GenBank/DDBJ databases">
        <title>Sequencing the genomes of 1000 actinobacteria strains.</title>
        <authorList>
            <person name="Klenk H.-P."/>
        </authorList>
    </citation>
    <scope>NUCLEOTIDE SEQUENCE [LARGE SCALE GENOMIC DNA]</scope>
    <source>
        <strain evidence="3 4">DSM 104006</strain>
    </source>
</reference>
<sequence length="313" mass="33525">MTRTGRSGRSLPAMLVAVLVALLAFIWPPVAAAQSVATDCSAEQAALASVHSQIDAHNAKPHRFELPRQAAALAAYDAEAAQLNAAQTTAIQNLQACRQRVQAMEQERQRALDDLLDRANSDYTPGPVDPAKVRAVRDAWNGLTGAGRRPSPSTGPNPATRQWEVPPGSPLKPLYDAVRATTPEWPFPNVRLQGAARPRIGDPDPSGYGGGVIGRAPGPRGGPNVSPDHIVPIARMMYLRGYTRLSPENMIAVANSPVNLQWMSRLANSAKSSKSIADVPKADPVWARSQVALEKQTLTRLQDIIDRLLANGG</sequence>
<dbReference type="RefSeq" id="WP_179774314.1">
    <property type="nucleotide sequence ID" value="NZ_JACCFK010000001.1"/>
</dbReference>
<dbReference type="AlphaFoldDB" id="A0A853B4Y6"/>
<accession>A0A853B4Y6</accession>
<proteinExistence type="predicted"/>
<feature type="region of interest" description="Disordered" evidence="1">
    <location>
        <begin position="142"/>
        <end position="170"/>
    </location>
</feature>
<gene>
    <name evidence="3" type="ORF">HNR02_003606</name>
</gene>
<evidence type="ECO:0000256" key="2">
    <source>
        <dbReference type="SAM" id="SignalP"/>
    </source>
</evidence>
<dbReference type="Proteomes" id="UP000549616">
    <property type="component" value="Unassembled WGS sequence"/>
</dbReference>
<evidence type="ECO:0008006" key="5">
    <source>
        <dbReference type="Google" id="ProtNLM"/>
    </source>
</evidence>
<evidence type="ECO:0000313" key="4">
    <source>
        <dbReference type="Proteomes" id="UP000549616"/>
    </source>
</evidence>
<comment type="caution">
    <text evidence="3">The sequence shown here is derived from an EMBL/GenBank/DDBJ whole genome shotgun (WGS) entry which is preliminary data.</text>
</comment>
<name>A0A853B4Y6_9PSEU</name>
<feature type="signal peptide" evidence="2">
    <location>
        <begin position="1"/>
        <end position="32"/>
    </location>
</feature>
<evidence type="ECO:0000313" key="3">
    <source>
        <dbReference type="EMBL" id="NYI90283.1"/>
    </source>
</evidence>
<feature type="chain" id="PRO_5039364953" description="HNH endonuclease" evidence="2">
    <location>
        <begin position="33"/>
        <end position="313"/>
    </location>
</feature>
<feature type="compositionally biased region" description="Polar residues" evidence="1">
    <location>
        <begin position="151"/>
        <end position="160"/>
    </location>
</feature>
<keyword evidence="4" id="KW-1185">Reference proteome</keyword>
<protein>
    <recommendedName>
        <fullName evidence="5">HNH endonuclease</fullName>
    </recommendedName>
</protein>